<organism evidence="1">
    <name type="scientific">Hexamita inflata</name>
    <dbReference type="NCBI Taxonomy" id="28002"/>
    <lineage>
        <taxon>Eukaryota</taxon>
        <taxon>Metamonada</taxon>
        <taxon>Diplomonadida</taxon>
        <taxon>Hexamitidae</taxon>
        <taxon>Hexamitinae</taxon>
        <taxon>Hexamita</taxon>
    </lineage>
</organism>
<comment type="caution">
    <text evidence="1">The sequence shown here is derived from an EMBL/GenBank/DDBJ whole genome shotgun (WGS) entry which is preliminary data.</text>
</comment>
<dbReference type="AlphaFoldDB" id="A0AA86PC31"/>
<evidence type="ECO:0000313" key="1">
    <source>
        <dbReference type="EMBL" id="CAI9935798.1"/>
    </source>
</evidence>
<protein>
    <submittedName>
        <fullName evidence="2">Hypothetical_protein</fullName>
    </submittedName>
</protein>
<reference evidence="1" key="1">
    <citation type="submission" date="2023-06" db="EMBL/GenBank/DDBJ databases">
        <authorList>
            <person name="Kurt Z."/>
        </authorList>
    </citation>
    <scope>NUCLEOTIDE SEQUENCE</scope>
</reference>
<keyword evidence="3" id="KW-1185">Reference proteome</keyword>
<proteinExistence type="predicted"/>
<reference evidence="2 3" key="2">
    <citation type="submission" date="2024-07" db="EMBL/GenBank/DDBJ databases">
        <authorList>
            <person name="Akdeniz Z."/>
        </authorList>
    </citation>
    <scope>NUCLEOTIDE SEQUENCE [LARGE SCALE GENOMIC DNA]</scope>
</reference>
<gene>
    <name evidence="1" type="ORF">HINF_LOCUS23443</name>
    <name evidence="2" type="ORF">HINF_LOCUS44797</name>
</gene>
<dbReference type="EMBL" id="CATOUU010000623">
    <property type="protein sequence ID" value="CAI9935798.1"/>
    <property type="molecule type" value="Genomic_DNA"/>
</dbReference>
<name>A0AA86PC31_9EUKA</name>
<sequence>MKLINCKLPKFTQGRILLPAYVYQRLKHSGHARGPTARFFIIAVFPPLCYLESRVIKQKISIGPINNESLFLYGLQNPDYTLHVPFQLKTTGQRSMPPRIQTTFIIERNSVAEF</sequence>
<dbReference type="Proteomes" id="UP001642409">
    <property type="component" value="Unassembled WGS sequence"/>
</dbReference>
<dbReference type="EMBL" id="CAXDID020000191">
    <property type="protein sequence ID" value="CAL6052327.1"/>
    <property type="molecule type" value="Genomic_DNA"/>
</dbReference>
<evidence type="ECO:0000313" key="2">
    <source>
        <dbReference type="EMBL" id="CAL6052327.1"/>
    </source>
</evidence>
<evidence type="ECO:0000313" key="3">
    <source>
        <dbReference type="Proteomes" id="UP001642409"/>
    </source>
</evidence>
<accession>A0AA86PC31</accession>